<dbReference type="InterPro" id="IPR014710">
    <property type="entry name" value="RmlC-like_jellyroll"/>
</dbReference>
<evidence type="ECO:0000256" key="3">
    <source>
        <dbReference type="ARBA" id="ARBA00023163"/>
    </source>
</evidence>
<organism evidence="5 6">
    <name type="scientific">Fictibacillus solisalsi</name>
    <dbReference type="NCBI Taxonomy" id="459525"/>
    <lineage>
        <taxon>Bacteria</taxon>
        <taxon>Bacillati</taxon>
        <taxon>Bacillota</taxon>
        <taxon>Bacilli</taxon>
        <taxon>Bacillales</taxon>
        <taxon>Fictibacillaceae</taxon>
        <taxon>Fictibacillus</taxon>
    </lineage>
</organism>
<dbReference type="GO" id="GO:0003700">
    <property type="term" value="F:DNA-binding transcription factor activity"/>
    <property type="evidence" value="ECO:0007669"/>
    <property type="project" value="InterPro"/>
</dbReference>
<dbReference type="AlphaFoldDB" id="A0A1G9VNW1"/>
<dbReference type="RefSeq" id="WP_170834268.1">
    <property type="nucleotide sequence ID" value="NZ_FNHW01000001.1"/>
</dbReference>
<dbReference type="STRING" id="459525.SAMN04488137_1702"/>
<dbReference type="SUPFAM" id="SSF46689">
    <property type="entry name" value="Homeodomain-like"/>
    <property type="match status" value="2"/>
</dbReference>
<keyword evidence="3" id="KW-0804">Transcription</keyword>
<evidence type="ECO:0000256" key="2">
    <source>
        <dbReference type="ARBA" id="ARBA00023125"/>
    </source>
</evidence>
<dbReference type="Gene3D" id="1.10.10.60">
    <property type="entry name" value="Homeodomain-like"/>
    <property type="match status" value="2"/>
</dbReference>
<dbReference type="InterPro" id="IPR018060">
    <property type="entry name" value="HTH_AraC"/>
</dbReference>
<name>A0A1G9VNW1_9BACL</name>
<dbReference type="PANTHER" id="PTHR43280">
    <property type="entry name" value="ARAC-FAMILY TRANSCRIPTIONAL REGULATOR"/>
    <property type="match status" value="1"/>
</dbReference>
<dbReference type="InterPro" id="IPR003313">
    <property type="entry name" value="AraC-bd"/>
</dbReference>
<dbReference type="SUPFAM" id="SSF51215">
    <property type="entry name" value="Regulatory protein AraC"/>
    <property type="match status" value="1"/>
</dbReference>
<reference evidence="6" key="1">
    <citation type="submission" date="2016-10" db="EMBL/GenBank/DDBJ databases">
        <authorList>
            <person name="Varghese N."/>
            <person name="Submissions S."/>
        </authorList>
    </citation>
    <scope>NUCLEOTIDE SEQUENCE [LARGE SCALE GENOMIC DNA]</scope>
    <source>
        <strain evidence="6">CGMCC 1.6854</strain>
    </source>
</reference>
<dbReference type="Pfam" id="PF02311">
    <property type="entry name" value="AraC_binding"/>
    <property type="match status" value="1"/>
</dbReference>
<dbReference type="PANTHER" id="PTHR43280:SF2">
    <property type="entry name" value="HTH-TYPE TRANSCRIPTIONAL REGULATOR EXSA"/>
    <property type="match status" value="1"/>
</dbReference>
<dbReference type="SMART" id="SM00342">
    <property type="entry name" value="HTH_ARAC"/>
    <property type="match status" value="1"/>
</dbReference>
<dbReference type="InterPro" id="IPR037923">
    <property type="entry name" value="HTH-like"/>
</dbReference>
<keyword evidence="1" id="KW-0805">Transcription regulation</keyword>
<gene>
    <name evidence="5" type="ORF">SAMN04488137_1702</name>
</gene>
<protein>
    <submittedName>
        <fullName evidence="5">AraC-type DNA-binding protein</fullName>
    </submittedName>
</protein>
<keyword evidence="2 5" id="KW-0238">DNA-binding</keyword>
<dbReference type="CDD" id="cd02208">
    <property type="entry name" value="cupin_RmlC-like"/>
    <property type="match status" value="1"/>
</dbReference>
<dbReference type="InterPro" id="IPR009057">
    <property type="entry name" value="Homeodomain-like_sf"/>
</dbReference>
<dbReference type="Pfam" id="PF12833">
    <property type="entry name" value="HTH_18"/>
    <property type="match status" value="1"/>
</dbReference>
<evidence type="ECO:0000259" key="4">
    <source>
        <dbReference type="PROSITE" id="PS01124"/>
    </source>
</evidence>
<accession>A0A1G9VNW1</accession>
<dbReference type="GO" id="GO:0043565">
    <property type="term" value="F:sequence-specific DNA binding"/>
    <property type="evidence" value="ECO:0007669"/>
    <property type="project" value="InterPro"/>
</dbReference>
<keyword evidence="6" id="KW-1185">Reference proteome</keyword>
<evidence type="ECO:0000313" key="5">
    <source>
        <dbReference type="EMBL" id="SDM73817.1"/>
    </source>
</evidence>
<dbReference type="EMBL" id="FNHW01000001">
    <property type="protein sequence ID" value="SDM73817.1"/>
    <property type="molecule type" value="Genomic_DNA"/>
</dbReference>
<proteinExistence type="predicted"/>
<evidence type="ECO:0000256" key="1">
    <source>
        <dbReference type="ARBA" id="ARBA00023015"/>
    </source>
</evidence>
<evidence type="ECO:0000313" key="6">
    <source>
        <dbReference type="Proteomes" id="UP000199544"/>
    </source>
</evidence>
<sequence>MTRSDLKEATYIPDKTFPINIFFINKFPLHWHNHMEWIFIKEGEVKVQIDDTFVHLEKGELAFVNPKQLHAAEGLTDQAEIAAIVFNDALLRNTGLDCTERLYLYPYLNNELKLQNFLRKGEVYTNELSRSISCLITEFEKSEVGYELLVKAELFRIFGLIFRYYHQLKEQPPAFSKKSYHLTGLLNFLREHYNQEISIEEAARMVNLSPNHFCKVFKKITGKTLIEYLHLLRINEAEKMLMGSDASITEIAGNVGFSSITYFGRVFKKIKNVPPSVIRKK</sequence>
<feature type="domain" description="HTH araC/xylS-type" evidence="4">
    <location>
        <begin position="183"/>
        <end position="281"/>
    </location>
</feature>
<dbReference type="Gene3D" id="2.60.120.10">
    <property type="entry name" value="Jelly Rolls"/>
    <property type="match status" value="1"/>
</dbReference>
<dbReference type="Proteomes" id="UP000199544">
    <property type="component" value="Unassembled WGS sequence"/>
</dbReference>
<dbReference type="PROSITE" id="PS01124">
    <property type="entry name" value="HTH_ARAC_FAMILY_2"/>
    <property type="match status" value="1"/>
</dbReference>